<evidence type="ECO:0000313" key="4">
    <source>
        <dbReference type="EMBL" id="MCH4551716.1"/>
    </source>
</evidence>
<keyword evidence="5" id="KW-1185">Reference proteome</keyword>
<sequence length="810" mass="91884">MSCNTEVAITKPSENILWYDKPANNWNEALPIGNGRIGGMLFGGIENDRIKLNEETVWAGEPGNNITKDYYQDVENIRKLLFDGKYEEAQESALEVFPKSTPEDNNYGVPYQTVGNLNITFNNLNNPTNYRRDLDIENAVSSVSYTSNGVNFKREYFVSFPDQVMVIHLTADKPKQLNFSLGLNSPQNTHIVKTENGALKLTGTGGDYENKTGKIKFSTLVYPKLTGGDLITNENTLSIKNADEVTLLVSIGTNFKNYKDLSNLPDKIANNYLEKSTKKSFKDLKEDHIEDYQNLFHRVSLKLSEQVNDSIPTNKRLEQFATQEDLSLVSLYFQFGRYLLISSSRPGGQPANLQGIWNDRLSPPWDSKYTVNINTEMNYWPAEVTNLSELHEPLFSMLEDLAVTGQESAQKMYHAKGWNMHHNTDIWRVTGMIDGGFYGFWPMGGAWLSQHLWQHYLFTGDKKFLEKYYPILKSNAQFYVDVLQREPENDWLVVAPSMSPENKYMGGVGITYGTTMDNQLVFDVFNNTIKASEVLEIDSEFTDSLKVMKAQLPPMQIGKYGQLQEWIKDWDRPGDKHRHISHLYGLHPSAQISPFKNPDLFKAAEQTLEFRGDISTGWSMGWKVNFWARMLNGNRAYQLIKTQLTLVEDGTESGGTYPNLFDAHPPFQIDGNFGCTAGIAEMLIQSHDEALHLLPALPDNWSEGHAKGLKARGGFEVDLTWNANRVESVKITSTLGGNLRLRTTETLVNDDGNELTIATGENPNSFYQTPYIKQPLISEEAEIKPLELATYHMYDIPTKKGKVYEFHIKN</sequence>
<evidence type="ECO:0000313" key="5">
    <source>
        <dbReference type="Proteomes" id="UP001156141"/>
    </source>
</evidence>
<dbReference type="EMBL" id="JAKVQD010000001">
    <property type="protein sequence ID" value="MCH4551716.1"/>
    <property type="molecule type" value="Genomic_DNA"/>
</dbReference>
<dbReference type="PANTHER" id="PTHR31084:SF0">
    <property type="entry name" value="ALPHA-L-FUCOSIDASE 2"/>
    <property type="match status" value="1"/>
</dbReference>
<evidence type="ECO:0000259" key="1">
    <source>
        <dbReference type="Pfam" id="PF14498"/>
    </source>
</evidence>
<keyword evidence="4" id="KW-0378">Hydrolase</keyword>
<proteinExistence type="predicted"/>
<dbReference type="Pfam" id="PF14498">
    <property type="entry name" value="Glyco_hyd_65N_2"/>
    <property type="match status" value="1"/>
</dbReference>
<name>A0ABS9RFI7_9FLAO</name>
<dbReference type="InterPro" id="IPR008928">
    <property type="entry name" value="6-hairpin_glycosidase_sf"/>
</dbReference>
<dbReference type="PIRSF" id="PIRSF007663">
    <property type="entry name" value="UCP007663"/>
    <property type="match status" value="1"/>
</dbReference>
<protein>
    <submittedName>
        <fullName evidence="4">Glycoside hydrolase family 95 protein</fullName>
    </submittedName>
</protein>
<dbReference type="InterPro" id="IPR016518">
    <property type="entry name" value="Alpha-L-fucosidase"/>
</dbReference>
<dbReference type="PANTHER" id="PTHR31084">
    <property type="entry name" value="ALPHA-L-FUCOSIDASE 2"/>
    <property type="match status" value="1"/>
</dbReference>
<dbReference type="InterPro" id="IPR012341">
    <property type="entry name" value="6hp_glycosidase-like_sf"/>
</dbReference>
<organism evidence="4 5">
    <name type="scientific">Aestuariibaculum lutulentum</name>
    <dbReference type="NCBI Taxonomy" id="2920935"/>
    <lineage>
        <taxon>Bacteria</taxon>
        <taxon>Pseudomonadati</taxon>
        <taxon>Bacteroidota</taxon>
        <taxon>Flavobacteriia</taxon>
        <taxon>Flavobacteriales</taxon>
        <taxon>Flavobacteriaceae</taxon>
    </lineage>
</organism>
<comment type="caution">
    <text evidence="4">The sequence shown here is derived from an EMBL/GenBank/DDBJ whole genome shotgun (WGS) entry which is preliminary data.</text>
</comment>
<accession>A0ABS9RFI7</accession>
<reference evidence="4" key="1">
    <citation type="submission" date="2022-02" db="EMBL/GenBank/DDBJ databases">
        <title>Aestuariibaculum sp., a marine bacterium isolated from sediment in Guangxi.</title>
        <authorList>
            <person name="Ying J."/>
        </authorList>
    </citation>
    <scope>NUCLEOTIDE SEQUENCE</scope>
    <source>
        <strain evidence="4">L182</strain>
    </source>
</reference>
<evidence type="ECO:0000259" key="3">
    <source>
        <dbReference type="Pfam" id="PF22124"/>
    </source>
</evidence>
<dbReference type="InterPro" id="IPR054363">
    <property type="entry name" value="GH95_cat"/>
</dbReference>
<dbReference type="GO" id="GO:0016787">
    <property type="term" value="F:hydrolase activity"/>
    <property type="evidence" value="ECO:0007669"/>
    <property type="project" value="UniProtKB-KW"/>
</dbReference>
<feature type="domain" description="Alpha fucosidase A-like C-terminal" evidence="2">
    <location>
        <begin position="685"/>
        <end position="759"/>
    </location>
</feature>
<dbReference type="Gene3D" id="1.50.10.10">
    <property type="match status" value="1"/>
</dbReference>
<gene>
    <name evidence="4" type="ORF">MKW35_03720</name>
</gene>
<dbReference type="SUPFAM" id="SSF48208">
    <property type="entry name" value="Six-hairpin glycosidases"/>
    <property type="match status" value="1"/>
</dbReference>
<dbReference type="InterPro" id="IPR027414">
    <property type="entry name" value="GH95_N_dom"/>
</dbReference>
<dbReference type="Pfam" id="PF21307">
    <property type="entry name" value="Glyco_hydro_95_C"/>
    <property type="match status" value="1"/>
</dbReference>
<dbReference type="InterPro" id="IPR049053">
    <property type="entry name" value="AFCA-like_C"/>
</dbReference>
<feature type="domain" description="Glycosyl hydrolase family 95 N-terminal" evidence="1">
    <location>
        <begin position="17"/>
        <end position="258"/>
    </location>
</feature>
<evidence type="ECO:0000259" key="2">
    <source>
        <dbReference type="Pfam" id="PF21307"/>
    </source>
</evidence>
<dbReference type="RefSeq" id="WP_240572043.1">
    <property type="nucleotide sequence ID" value="NZ_CP136709.1"/>
</dbReference>
<dbReference type="Proteomes" id="UP001156141">
    <property type="component" value="Unassembled WGS sequence"/>
</dbReference>
<feature type="domain" description="Glycosyl hydrolase family 95 catalytic" evidence="3">
    <location>
        <begin position="280"/>
        <end position="683"/>
    </location>
</feature>
<dbReference type="Pfam" id="PF22124">
    <property type="entry name" value="Glyco_hydro_95_cat"/>
    <property type="match status" value="1"/>
</dbReference>